<comment type="caution">
    <text evidence="1">The sequence shown here is derived from an EMBL/GenBank/DDBJ whole genome shotgun (WGS) entry which is preliminary data.</text>
</comment>
<protein>
    <submittedName>
        <fullName evidence="1">Uncharacterized protein</fullName>
    </submittedName>
</protein>
<dbReference type="HOGENOM" id="CLU_3058669_0_0_10"/>
<sequence length="53" mass="6387">MLLLNYFAVNLRRKITHTFFIYKTFQKILFKKSTSDKIKPPLSTPFIIFVMFV</sequence>
<accession>B5D3P3</accession>
<evidence type="ECO:0000313" key="2">
    <source>
        <dbReference type="Proteomes" id="UP000003452"/>
    </source>
</evidence>
<proteinExistence type="predicted"/>
<gene>
    <name evidence="1" type="ORF">BACPLE_03639</name>
</gene>
<dbReference type="EMBL" id="ABQC02000024">
    <property type="protein sequence ID" value="EDY94193.1"/>
    <property type="molecule type" value="Genomic_DNA"/>
</dbReference>
<dbReference type="AlphaFoldDB" id="B5D3P3"/>
<evidence type="ECO:0000313" key="1">
    <source>
        <dbReference type="EMBL" id="EDY94193.1"/>
    </source>
</evidence>
<name>B5D3P3_PHOPM</name>
<dbReference type="Proteomes" id="UP000003452">
    <property type="component" value="Unassembled WGS sequence"/>
</dbReference>
<reference evidence="1 2" key="2">
    <citation type="submission" date="2008-08" db="EMBL/GenBank/DDBJ databases">
        <authorList>
            <person name="Fulton L."/>
            <person name="Clifton S."/>
            <person name="Fulton B."/>
            <person name="Xu J."/>
            <person name="Minx P."/>
            <person name="Pepin K.H."/>
            <person name="Johnson M."/>
            <person name="Thiruvilangam P."/>
            <person name="Bhonagiri V."/>
            <person name="Nash W.E."/>
            <person name="Mardis E.R."/>
            <person name="Wilson R.K."/>
        </authorList>
    </citation>
    <scope>NUCLEOTIDE SEQUENCE [LARGE SCALE GENOMIC DNA]</scope>
    <source>
        <strain evidence="2">DSM 17135 / JCM 12973 / M2</strain>
    </source>
</reference>
<reference evidence="1 2" key="1">
    <citation type="submission" date="2008-08" db="EMBL/GenBank/DDBJ databases">
        <title>Draft genome sequence of Bacteroides plebeius (DSM 17135).</title>
        <authorList>
            <person name="Sudarsanam P."/>
            <person name="Ley R."/>
            <person name="Guruge J."/>
            <person name="Turnbaugh P.J."/>
            <person name="Mahowald M."/>
            <person name="Liep D."/>
            <person name="Gordon J."/>
        </authorList>
    </citation>
    <scope>NUCLEOTIDE SEQUENCE [LARGE SCALE GENOMIC DNA]</scope>
    <source>
        <strain evidence="2">DSM 17135 / JCM 12973 / M2</strain>
    </source>
</reference>
<organism evidence="1 2">
    <name type="scientific">Phocaeicola plebeius (strain DSM 17135 / JCM 12973 / CCUG 54634 / M2)</name>
    <name type="common">Bacteroides plebeius</name>
    <dbReference type="NCBI Taxonomy" id="484018"/>
    <lineage>
        <taxon>Bacteria</taxon>
        <taxon>Pseudomonadati</taxon>
        <taxon>Bacteroidota</taxon>
        <taxon>Bacteroidia</taxon>
        <taxon>Bacteroidales</taxon>
        <taxon>Bacteroidaceae</taxon>
        <taxon>Phocaeicola</taxon>
    </lineage>
</organism>